<dbReference type="PANTHER" id="PTHR33606">
    <property type="entry name" value="PROTEIN YCII"/>
    <property type="match status" value="1"/>
</dbReference>
<gene>
    <name evidence="2" type="ORF">CLIM01_14716</name>
</gene>
<dbReference type="InterPro" id="IPR011008">
    <property type="entry name" value="Dimeric_a/b-barrel"/>
</dbReference>
<keyword evidence="3" id="KW-1185">Reference proteome</keyword>
<evidence type="ECO:0000313" key="3">
    <source>
        <dbReference type="Proteomes" id="UP001169217"/>
    </source>
</evidence>
<evidence type="ECO:0000259" key="1">
    <source>
        <dbReference type="Pfam" id="PF03795"/>
    </source>
</evidence>
<dbReference type="SUPFAM" id="SSF54909">
    <property type="entry name" value="Dimeric alpha+beta barrel"/>
    <property type="match status" value="1"/>
</dbReference>
<dbReference type="InterPro" id="IPR005545">
    <property type="entry name" value="YCII"/>
</dbReference>
<evidence type="ECO:0000313" key="2">
    <source>
        <dbReference type="EMBL" id="KAK0367929.1"/>
    </source>
</evidence>
<sequence length="170" mass="18806">MSALFLQSSIRSVLVRRARPLGTLAKYGRCGIATTAQKKEWLAILPDNPNVLEIRKKVKGDHYEGIKPMITSGTLPAGGAIFEKHPVEGEPALFIGSVVVYAAESLEEVYKIIKSDIYAKRGVWDLEKIQVIPVSSSSYSPHHQKCSDVSLSTLCPQYVPAVREQIRKEN</sequence>
<accession>A0ABQ9P713</accession>
<dbReference type="Gene3D" id="3.30.70.1060">
    <property type="entry name" value="Dimeric alpha+beta barrel"/>
    <property type="match status" value="1"/>
</dbReference>
<reference evidence="2" key="1">
    <citation type="submission" date="2023-04" db="EMBL/GenBank/DDBJ databases">
        <title>Colletotrichum limetticola genome sequence.</title>
        <authorList>
            <person name="Baroncelli R."/>
        </authorList>
    </citation>
    <scope>NUCLEOTIDE SEQUENCE</scope>
    <source>
        <strain evidence="2">KLA-Anderson</strain>
    </source>
</reference>
<protein>
    <recommendedName>
        <fullName evidence="1">YCII-related domain-containing protein</fullName>
    </recommendedName>
</protein>
<name>A0ABQ9P713_9PEZI</name>
<dbReference type="InterPro" id="IPR051807">
    <property type="entry name" value="Sec-metab_biosynth-assoc"/>
</dbReference>
<dbReference type="Pfam" id="PF03795">
    <property type="entry name" value="YCII"/>
    <property type="match status" value="1"/>
</dbReference>
<comment type="caution">
    <text evidence="2">The sequence shown here is derived from an EMBL/GenBank/DDBJ whole genome shotgun (WGS) entry which is preliminary data.</text>
</comment>
<dbReference type="Proteomes" id="UP001169217">
    <property type="component" value="Unassembled WGS sequence"/>
</dbReference>
<dbReference type="EMBL" id="JARUPT010001016">
    <property type="protein sequence ID" value="KAK0367929.1"/>
    <property type="molecule type" value="Genomic_DNA"/>
</dbReference>
<organism evidence="2 3">
    <name type="scientific">Colletotrichum limetticola</name>
    <dbReference type="NCBI Taxonomy" id="1209924"/>
    <lineage>
        <taxon>Eukaryota</taxon>
        <taxon>Fungi</taxon>
        <taxon>Dikarya</taxon>
        <taxon>Ascomycota</taxon>
        <taxon>Pezizomycotina</taxon>
        <taxon>Sordariomycetes</taxon>
        <taxon>Hypocreomycetidae</taxon>
        <taxon>Glomerellales</taxon>
        <taxon>Glomerellaceae</taxon>
        <taxon>Colletotrichum</taxon>
        <taxon>Colletotrichum acutatum species complex</taxon>
    </lineage>
</organism>
<feature type="domain" description="YCII-related" evidence="1">
    <location>
        <begin position="41"/>
        <end position="125"/>
    </location>
</feature>
<dbReference type="PANTHER" id="PTHR33606:SF3">
    <property type="entry name" value="PROTEIN YCII"/>
    <property type="match status" value="1"/>
</dbReference>
<proteinExistence type="predicted"/>